<dbReference type="EMBL" id="VDCS01000007">
    <property type="protein sequence ID" value="TNJ44670.1"/>
    <property type="molecule type" value="Genomic_DNA"/>
</dbReference>
<dbReference type="Gene3D" id="1.25.40.390">
    <property type="match status" value="1"/>
</dbReference>
<name>A0A5C4SL74_9FLAO</name>
<evidence type="ECO:0000256" key="2">
    <source>
        <dbReference type="ARBA" id="ARBA00006275"/>
    </source>
</evidence>
<dbReference type="Pfam" id="PF14322">
    <property type="entry name" value="SusD-like_3"/>
    <property type="match status" value="1"/>
</dbReference>
<evidence type="ECO:0000313" key="9">
    <source>
        <dbReference type="Proteomes" id="UP000308713"/>
    </source>
</evidence>
<reference evidence="8 9" key="1">
    <citation type="submission" date="2019-05" db="EMBL/GenBank/DDBJ databases">
        <title>Tamlana fucoidanivorans sp. nov., isolated from the surface of algae collected from Fujian province in China.</title>
        <authorList>
            <person name="Li J."/>
        </authorList>
    </citation>
    <scope>NUCLEOTIDE SEQUENCE [LARGE SCALE GENOMIC DNA]</scope>
    <source>
        <strain evidence="8 9">CW2-9</strain>
    </source>
</reference>
<feature type="domain" description="RagB/SusD" evidence="6">
    <location>
        <begin position="308"/>
        <end position="596"/>
    </location>
</feature>
<gene>
    <name evidence="8" type="ORF">FGF67_08495</name>
</gene>
<keyword evidence="5" id="KW-0998">Cell outer membrane</keyword>
<evidence type="ECO:0000313" key="8">
    <source>
        <dbReference type="EMBL" id="TNJ44670.1"/>
    </source>
</evidence>
<protein>
    <submittedName>
        <fullName evidence="8">RagB/SusD family nutrient uptake outer membrane protein</fullName>
    </submittedName>
</protein>
<proteinExistence type="inferred from homology"/>
<evidence type="ECO:0000256" key="4">
    <source>
        <dbReference type="ARBA" id="ARBA00023136"/>
    </source>
</evidence>
<dbReference type="AlphaFoldDB" id="A0A5C4SL74"/>
<comment type="similarity">
    <text evidence="2">Belongs to the SusD family.</text>
</comment>
<dbReference type="InterPro" id="IPR033985">
    <property type="entry name" value="SusD-like_N"/>
</dbReference>
<sequence length="596" mass="66911">MQKTDNKETLSTMKTKDSIKKYTMRNILIAFGILIAFSSCDDYFDPKLTNERSEEQFLANADYVRGLLTYAYRAIPSSFDTYGGDFLDAATDNALSNVPAGGINRMVETDGFWSAVSNPINNWQGRYDDLKNVNQFIEIGLDGTVVYFKADEERDEAYRQRLKGEAYFLRAWIHFDLLRRYGGIDTSGNLMGIPLITSFIDINVDDLNLSRNTYDECVQQIVEDLNVAITNLPSEYTGSNDDFGINNLGRPTSIASKALKSRVLLYAASPSFGTSSYTDAAQAANDVIDDIGTTLPNVYDIDNISKDYFNNDTNDELIMRRVNGGTNGDNGLEQSNFPPSLLGNGRCNPSQNLVDAFPMANGYPINNPSSGYDENMMYNNRDPRFEMTVIYNNRIFKGQAIETFQGGNNVPPAPGVTVENSTRTGYYLRKWISNSSNLVPGNISSDYHYNALLRKAEVFLNLAEAANEAYGPDGGNLNLTARQAIAEVRRRAGIASGGNDDYLASITTKEAMRELIKNERRIELCFEGHYFFDLRRWKDNLNMPIEGVTITKNPDDSFNYDRQTIVVPSYKDFMIYGPLPFNEILKTQNITQNQGW</sequence>
<evidence type="ECO:0000259" key="7">
    <source>
        <dbReference type="Pfam" id="PF14322"/>
    </source>
</evidence>
<feature type="domain" description="SusD-like N-terminal" evidence="7">
    <location>
        <begin position="117"/>
        <end position="265"/>
    </location>
</feature>
<dbReference type="OrthoDB" id="5694214at2"/>
<evidence type="ECO:0000256" key="5">
    <source>
        <dbReference type="ARBA" id="ARBA00023237"/>
    </source>
</evidence>
<accession>A0A5C4SL74</accession>
<comment type="subcellular location">
    <subcellularLocation>
        <location evidence="1">Cell outer membrane</location>
    </subcellularLocation>
</comment>
<dbReference type="Proteomes" id="UP000308713">
    <property type="component" value="Unassembled WGS sequence"/>
</dbReference>
<organism evidence="8 9">
    <name type="scientific">Allotamlana fucoidanivorans</name>
    <dbReference type="NCBI Taxonomy" id="2583814"/>
    <lineage>
        <taxon>Bacteria</taxon>
        <taxon>Pseudomonadati</taxon>
        <taxon>Bacteroidota</taxon>
        <taxon>Flavobacteriia</taxon>
        <taxon>Flavobacteriales</taxon>
        <taxon>Flavobacteriaceae</taxon>
        <taxon>Allotamlana</taxon>
    </lineage>
</organism>
<keyword evidence="9" id="KW-1185">Reference proteome</keyword>
<dbReference type="SUPFAM" id="SSF48452">
    <property type="entry name" value="TPR-like"/>
    <property type="match status" value="1"/>
</dbReference>
<keyword evidence="3" id="KW-0732">Signal</keyword>
<dbReference type="InterPro" id="IPR011990">
    <property type="entry name" value="TPR-like_helical_dom_sf"/>
</dbReference>
<evidence type="ECO:0000256" key="1">
    <source>
        <dbReference type="ARBA" id="ARBA00004442"/>
    </source>
</evidence>
<evidence type="ECO:0000259" key="6">
    <source>
        <dbReference type="Pfam" id="PF07980"/>
    </source>
</evidence>
<evidence type="ECO:0000256" key="3">
    <source>
        <dbReference type="ARBA" id="ARBA00022729"/>
    </source>
</evidence>
<dbReference type="InterPro" id="IPR012944">
    <property type="entry name" value="SusD_RagB_dom"/>
</dbReference>
<comment type="caution">
    <text evidence="8">The sequence shown here is derived from an EMBL/GenBank/DDBJ whole genome shotgun (WGS) entry which is preliminary data.</text>
</comment>
<dbReference type="GO" id="GO:0009279">
    <property type="term" value="C:cell outer membrane"/>
    <property type="evidence" value="ECO:0007669"/>
    <property type="project" value="UniProtKB-SubCell"/>
</dbReference>
<dbReference type="Pfam" id="PF07980">
    <property type="entry name" value="SusD_RagB"/>
    <property type="match status" value="1"/>
</dbReference>
<keyword evidence="4" id="KW-0472">Membrane</keyword>